<evidence type="ECO:0008006" key="3">
    <source>
        <dbReference type="Google" id="ProtNLM"/>
    </source>
</evidence>
<dbReference type="OrthoDB" id="2972467at2"/>
<accession>D7VQG3</accession>
<dbReference type="EMBL" id="ACHA02000012">
    <property type="protein sequence ID" value="EFK56014.1"/>
    <property type="molecule type" value="Genomic_DNA"/>
</dbReference>
<dbReference type="AlphaFoldDB" id="D7VQG3"/>
<organism evidence="1 2">
    <name type="scientific">Sphingobacterium spiritivorum ATCC 33861</name>
    <dbReference type="NCBI Taxonomy" id="525373"/>
    <lineage>
        <taxon>Bacteria</taxon>
        <taxon>Pseudomonadati</taxon>
        <taxon>Bacteroidota</taxon>
        <taxon>Sphingobacteriia</taxon>
        <taxon>Sphingobacteriales</taxon>
        <taxon>Sphingobacteriaceae</taxon>
        <taxon>Sphingobacterium</taxon>
    </lineage>
</organism>
<dbReference type="Proteomes" id="UP000006258">
    <property type="component" value="Unassembled WGS sequence"/>
</dbReference>
<reference evidence="1" key="1">
    <citation type="submission" date="2010-07" db="EMBL/GenBank/DDBJ databases">
        <authorList>
            <person name="Muzny D."/>
            <person name="Qin X."/>
            <person name="Buhay C."/>
            <person name="Dugan-Rocha S."/>
            <person name="Ding Y."/>
            <person name="Chen G."/>
            <person name="Hawes A."/>
            <person name="Holder M."/>
            <person name="Jhangiani S."/>
            <person name="Johnson A."/>
            <person name="Khan Z."/>
            <person name="Li Z."/>
            <person name="Liu W."/>
            <person name="Liu X."/>
            <person name="Perez L."/>
            <person name="Shen H."/>
            <person name="Wang Q."/>
            <person name="Watt J."/>
            <person name="Xi L."/>
            <person name="Xin Y."/>
            <person name="Zhou J."/>
            <person name="Deng J."/>
            <person name="Jiang H."/>
            <person name="Liu Y."/>
            <person name="Qu J."/>
            <person name="Song X.-Z."/>
            <person name="Zhang L."/>
            <person name="Villasana D."/>
            <person name="Johnson A."/>
            <person name="Liu J."/>
            <person name="Liyanage D."/>
            <person name="Lorensuhewa L."/>
            <person name="Robinson T."/>
            <person name="Song A."/>
            <person name="Song B.-B."/>
            <person name="Dinh H."/>
            <person name="Thornton R."/>
            <person name="Coyle M."/>
            <person name="Francisco L."/>
            <person name="Jackson L."/>
            <person name="Javaid M."/>
            <person name="Korchina V."/>
            <person name="Kovar C."/>
            <person name="Mata R."/>
            <person name="Mathew T."/>
            <person name="Ngo R."/>
            <person name="Nguyen L."/>
            <person name="Nguyen N."/>
            <person name="Okwuonu G."/>
            <person name="Ongeri F."/>
            <person name="Pham C."/>
            <person name="Simmons D."/>
            <person name="Wilczek-Boney K."/>
            <person name="Hale W."/>
            <person name="Jakkamsetti A."/>
            <person name="Pham P."/>
            <person name="Ruth R."/>
            <person name="San Lucas F."/>
            <person name="Warren J."/>
            <person name="Zhang J."/>
            <person name="Zhao Z."/>
            <person name="Zhou C."/>
            <person name="Zhu D."/>
            <person name="Lee S."/>
            <person name="Bess C."/>
            <person name="Blankenburg K."/>
            <person name="Forbes L."/>
            <person name="Fu Q."/>
            <person name="Gubbala S."/>
            <person name="Hirani K."/>
            <person name="Jayaseelan J.C."/>
            <person name="Lara F."/>
            <person name="Munidasa M."/>
            <person name="Palculict T."/>
            <person name="Patil S."/>
            <person name="Pu L.-L."/>
            <person name="Saada N."/>
            <person name="Tang L."/>
            <person name="Weissenberger G."/>
            <person name="Zhu Y."/>
            <person name="Hemphill L."/>
            <person name="Shang Y."/>
            <person name="Youmans B."/>
            <person name="Ayvaz T."/>
            <person name="Ross M."/>
            <person name="Santibanez J."/>
            <person name="Aqrawi P."/>
            <person name="Gross S."/>
            <person name="Joshi V."/>
            <person name="Fowler G."/>
            <person name="Nazareth L."/>
            <person name="Reid J."/>
            <person name="Worley K."/>
            <person name="Petrosino J."/>
            <person name="Highlander S."/>
            <person name="Gibbs R."/>
        </authorList>
    </citation>
    <scope>NUCLEOTIDE SEQUENCE [LARGE SCALE GENOMIC DNA]</scope>
    <source>
        <strain evidence="1">ATCC 33861</strain>
    </source>
</reference>
<dbReference type="RefSeq" id="WP_002994271.1">
    <property type="nucleotide sequence ID" value="NZ_GL379770.1"/>
</dbReference>
<dbReference type="GeneID" id="95427227"/>
<dbReference type="HOGENOM" id="CLU_2525846_0_0_10"/>
<evidence type="ECO:0000313" key="1">
    <source>
        <dbReference type="EMBL" id="EFK56014.1"/>
    </source>
</evidence>
<gene>
    <name evidence="1" type="ORF">HMPREF0766_13217</name>
</gene>
<evidence type="ECO:0000313" key="2">
    <source>
        <dbReference type="Proteomes" id="UP000006258"/>
    </source>
</evidence>
<proteinExistence type="predicted"/>
<dbReference type="STRING" id="525373.HMPREF0766_13217"/>
<protein>
    <recommendedName>
        <fullName evidence="3">RHS repeat protein</fullName>
    </recommendedName>
</protein>
<sequence>MLSFVYDESGNRIRKQDHRTGSVTYYSYDAGGSLMAIYDNAGSGGAIRLAEQPVYAANRIGTYYRQAGRQAGRQLSVHTDRSSG</sequence>
<name>D7VQG3_SPHSI</name>
<dbReference type="eggNOG" id="COG3209">
    <property type="taxonomic scope" value="Bacteria"/>
</dbReference>
<comment type="caution">
    <text evidence="1">The sequence shown here is derived from an EMBL/GenBank/DDBJ whole genome shotgun (WGS) entry which is preliminary data.</text>
</comment>
<keyword evidence="2" id="KW-1185">Reference proteome</keyword>